<dbReference type="GeneID" id="106813686"/>
<evidence type="ECO:0000313" key="2">
    <source>
        <dbReference type="RefSeq" id="XP_014673379.1"/>
    </source>
</evidence>
<accession>A0ABM1EMF8</accession>
<keyword evidence="1" id="KW-1185">Reference proteome</keyword>
<dbReference type="RefSeq" id="XP_014673379.1">
    <property type="nucleotide sequence ID" value="XM_014817893.1"/>
</dbReference>
<protein>
    <submittedName>
        <fullName evidence="2">Uncharacterized protein LOC106813686</fullName>
    </submittedName>
</protein>
<name>A0ABM1EMF8_PRICU</name>
<evidence type="ECO:0000313" key="1">
    <source>
        <dbReference type="Proteomes" id="UP000695022"/>
    </source>
</evidence>
<organism evidence="1 2">
    <name type="scientific">Priapulus caudatus</name>
    <name type="common">Priapulid worm</name>
    <dbReference type="NCBI Taxonomy" id="37621"/>
    <lineage>
        <taxon>Eukaryota</taxon>
        <taxon>Metazoa</taxon>
        <taxon>Ecdysozoa</taxon>
        <taxon>Scalidophora</taxon>
        <taxon>Priapulida</taxon>
        <taxon>Priapulimorpha</taxon>
        <taxon>Priapulimorphida</taxon>
        <taxon>Priapulidae</taxon>
        <taxon>Priapulus</taxon>
    </lineage>
</organism>
<dbReference type="Gene3D" id="2.10.80.10">
    <property type="entry name" value="Lipase, subunit A"/>
    <property type="match status" value="1"/>
</dbReference>
<proteinExistence type="predicted"/>
<sequence length="139" mass="15376">MDGGRTQRRPTMTMIALATDNIEQVAVGYSAPEVLRGSGELCRLNGDCESGCCLLKPGEARYRCQETASLGDRCTIGQIKGGRYFASCPCAKGKGLKCRRRGGKKATRTSPKKCKMTRKWMREHPAMRARGERSNSWNL</sequence>
<dbReference type="Proteomes" id="UP000695022">
    <property type="component" value="Unplaced"/>
</dbReference>
<reference evidence="2" key="1">
    <citation type="submission" date="2025-08" db="UniProtKB">
        <authorList>
            <consortium name="RefSeq"/>
        </authorList>
    </citation>
    <scope>IDENTIFICATION</scope>
</reference>
<gene>
    <name evidence="2" type="primary">LOC106813686</name>
</gene>
<dbReference type="PROSITE" id="PS51342">
    <property type="entry name" value="COLIPASE_2"/>
    <property type="match status" value="1"/>
</dbReference>
<dbReference type="InterPro" id="IPR001981">
    <property type="entry name" value="Colipase"/>
</dbReference>